<accession>A0A5B7D7X0</accession>
<evidence type="ECO:0000313" key="1">
    <source>
        <dbReference type="EMBL" id="MPC17317.1"/>
    </source>
</evidence>
<organism evidence="1 2">
    <name type="scientific">Portunus trituberculatus</name>
    <name type="common">Swimming crab</name>
    <name type="synonym">Neptunus trituberculatus</name>
    <dbReference type="NCBI Taxonomy" id="210409"/>
    <lineage>
        <taxon>Eukaryota</taxon>
        <taxon>Metazoa</taxon>
        <taxon>Ecdysozoa</taxon>
        <taxon>Arthropoda</taxon>
        <taxon>Crustacea</taxon>
        <taxon>Multicrustacea</taxon>
        <taxon>Malacostraca</taxon>
        <taxon>Eumalacostraca</taxon>
        <taxon>Eucarida</taxon>
        <taxon>Decapoda</taxon>
        <taxon>Pleocyemata</taxon>
        <taxon>Brachyura</taxon>
        <taxon>Eubrachyura</taxon>
        <taxon>Portunoidea</taxon>
        <taxon>Portunidae</taxon>
        <taxon>Portuninae</taxon>
        <taxon>Portunus</taxon>
    </lineage>
</organism>
<evidence type="ECO:0000313" key="2">
    <source>
        <dbReference type="Proteomes" id="UP000324222"/>
    </source>
</evidence>
<proteinExistence type="predicted"/>
<dbReference type="Proteomes" id="UP000324222">
    <property type="component" value="Unassembled WGS sequence"/>
</dbReference>
<protein>
    <submittedName>
        <fullName evidence="1">Uncharacterized protein</fullName>
    </submittedName>
</protein>
<gene>
    <name evidence="1" type="ORF">E2C01_010168</name>
</gene>
<name>A0A5B7D7X0_PORTR</name>
<sequence>MDTSSNIGITSNTVSERYSGRCKKEDDRALYMTKCVAV</sequence>
<dbReference type="AlphaFoldDB" id="A0A5B7D7X0"/>
<keyword evidence="2" id="KW-1185">Reference proteome</keyword>
<comment type="caution">
    <text evidence="1">The sequence shown here is derived from an EMBL/GenBank/DDBJ whole genome shotgun (WGS) entry which is preliminary data.</text>
</comment>
<reference evidence="1 2" key="1">
    <citation type="submission" date="2019-05" db="EMBL/GenBank/DDBJ databases">
        <title>Another draft genome of Portunus trituberculatus and its Hox gene families provides insights of decapod evolution.</title>
        <authorList>
            <person name="Jeong J.-H."/>
            <person name="Song I."/>
            <person name="Kim S."/>
            <person name="Choi T."/>
            <person name="Kim D."/>
            <person name="Ryu S."/>
            <person name="Kim W."/>
        </authorList>
    </citation>
    <scope>NUCLEOTIDE SEQUENCE [LARGE SCALE GENOMIC DNA]</scope>
    <source>
        <tissue evidence="1">Muscle</tissue>
    </source>
</reference>
<dbReference type="EMBL" id="VSRR010000578">
    <property type="protein sequence ID" value="MPC17317.1"/>
    <property type="molecule type" value="Genomic_DNA"/>
</dbReference>